<organism evidence="4 5">
    <name type="scientific">Candidatus Copromonas faecavium</name>
    <name type="common">nom. illeg.</name>
    <dbReference type="NCBI Taxonomy" id="2840740"/>
    <lineage>
        <taxon>Bacteria</taxon>
        <taxon>Bacillati</taxon>
        <taxon>Bacillota</taxon>
        <taxon>Clostridia</taxon>
        <taxon>Lachnospirales</taxon>
        <taxon>Lachnospiraceae</taxon>
        <taxon>Candidatus Copromonas (nom. illeg.)</taxon>
    </lineage>
</organism>
<proteinExistence type="inferred from homology"/>
<dbReference type="Pfam" id="PF14512">
    <property type="entry name" value="TM1586_NiRdase"/>
    <property type="match status" value="1"/>
</dbReference>
<dbReference type="EMBL" id="DVGC01000024">
    <property type="protein sequence ID" value="HIR05154.1"/>
    <property type="molecule type" value="Genomic_DNA"/>
</dbReference>
<dbReference type="SUPFAM" id="SSF55469">
    <property type="entry name" value="FMN-dependent nitroreductase-like"/>
    <property type="match status" value="2"/>
</dbReference>
<evidence type="ECO:0000256" key="2">
    <source>
        <dbReference type="ARBA" id="ARBA00023002"/>
    </source>
</evidence>
<dbReference type="Gene3D" id="3.40.109.10">
    <property type="entry name" value="NADH Oxidase"/>
    <property type="match status" value="1"/>
</dbReference>
<dbReference type="InterPro" id="IPR000415">
    <property type="entry name" value="Nitroreductase-like"/>
</dbReference>
<dbReference type="PANTHER" id="PTHR43673:SF10">
    <property type="entry name" value="NADH DEHYDROGENASE_NAD(P)H NITROREDUCTASE XCC3605-RELATED"/>
    <property type="match status" value="1"/>
</dbReference>
<feature type="domain" description="Putative nitroreductase TM1586" evidence="3">
    <location>
        <begin position="3"/>
        <end position="221"/>
    </location>
</feature>
<protein>
    <submittedName>
        <fullName evidence="4">Nitroreductase family protein</fullName>
    </submittedName>
</protein>
<reference evidence="4" key="1">
    <citation type="submission" date="2020-10" db="EMBL/GenBank/DDBJ databases">
        <authorList>
            <person name="Gilroy R."/>
        </authorList>
    </citation>
    <scope>NUCLEOTIDE SEQUENCE</scope>
    <source>
        <strain evidence="4">CHK180-2868</strain>
    </source>
</reference>
<comment type="caution">
    <text evidence="4">The sequence shown here is derived from an EMBL/GenBank/DDBJ whole genome shotgun (WGS) entry which is preliminary data.</text>
</comment>
<gene>
    <name evidence="4" type="ORF">IAB28_04220</name>
</gene>
<evidence type="ECO:0000313" key="5">
    <source>
        <dbReference type="Proteomes" id="UP000824250"/>
    </source>
</evidence>
<evidence type="ECO:0000259" key="3">
    <source>
        <dbReference type="Pfam" id="PF14512"/>
    </source>
</evidence>
<sequence>MSIYEGIFIRRSVRKYKMEPLEPGILEALERFLKNASPLDSQSRVSFEIIDNLKCREKVRGVWKAEAPYYLAVYCESGSVACRNAGYLSEQAVLYLTSREIGTCYLGETRVGDAQKDGLKRLLVIAFGRPEGKNGTEKTAKRLPLSSLCVYKDEPGEQVKAILRAARLAPSSFNSQPWRFVVYSDRIYIFARKGAMPRIKALASMRDFNMGIMLSHIMLAAEEFWMNMETVTEEQFLKKTYKNGDYICTIVFHS</sequence>
<dbReference type="InterPro" id="IPR029478">
    <property type="entry name" value="TM1586_NiRdase"/>
</dbReference>
<name>A0A9D1A3L5_9FIRM</name>
<accession>A0A9D1A3L5</accession>
<dbReference type="AlphaFoldDB" id="A0A9D1A3L5"/>
<dbReference type="CDD" id="cd02062">
    <property type="entry name" value="Nitro_FMN_reductase"/>
    <property type="match status" value="1"/>
</dbReference>
<dbReference type="Gene3D" id="3.40.109.30">
    <property type="entry name" value="putative nitroreductase (tm1586), domain 2"/>
    <property type="match status" value="1"/>
</dbReference>
<dbReference type="PANTHER" id="PTHR43673">
    <property type="entry name" value="NAD(P)H NITROREDUCTASE YDGI-RELATED"/>
    <property type="match status" value="1"/>
</dbReference>
<comment type="similarity">
    <text evidence="1">Belongs to the nitroreductase family.</text>
</comment>
<evidence type="ECO:0000313" key="4">
    <source>
        <dbReference type="EMBL" id="HIR05154.1"/>
    </source>
</evidence>
<evidence type="ECO:0000256" key="1">
    <source>
        <dbReference type="ARBA" id="ARBA00007118"/>
    </source>
</evidence>
<dbReference type="GO" id="GO:0016491">
    <property type="term" value="F:oxidoreductase activity"/>
    <property type="evidence" value="ECO:0007669"/>
    <property type="project" value="UniProtKB-KW"/>
</dbReference>
<keyword evidence="2" id="KW-0560">Oxidoreductase</keyword>
<reference evidence="4" key="2">
    <citation type="journal article" date="2021" name="PeerJ">
        <title>Extensive microbial diversity within the chicken gut microbiome revealed by metagenomics and culture.</title>
        <authorList>
            <person name="Gilroy R."/>
            <person name="Ravi A."/>
            <person name="Getino M."/>
            <person name="Pursley I."/>
            <person name="Horton D.L."/>
            <person name="Alikhan N.F."/>
            <person name="Baker D."/>
            <person name="Gharbi K."/>
            <person name="Hall N."/>
            <person name="Watson M."/>
            <person name="Adriaenssens E.M."/>
            <person name="Foster-Nyarko E."/>
            <person name="Jarju S."/>
            <person name="Secka A."/>
            <person name="Antonio M."/>
            <person name="Oren A."/>
            <person name="Chaudhuri R.R."/>
            <person name="La Ragione R."/>
            <person name="Hildebrand F."/>
            <person name="Pallen M.J."/>
        </authorList>
    </citation>
    <scope>NUCLEOTIDE SEQUENCE</scope>
    <source>
        <strain evidence="4">CHK180-2868</strain>
    </source>
</reference>
<dbReference type="Proteomes" id="UP000824250">
    <property type="component" value="Unassembled WGS sequence"/>
</dbReference>